<keyword evidence="3" id="KW-1185">Reference proteome</keyword>
<dbReference type="Proteomes" id="UP000450012">
    <property type="component" value="Unassembled WGS sequence"/>
</dbReference>
<dbReference type="InterPro" id="IPR000073">
    <property type="entry name" value="AB_hydrolase_1"/>
</dbReference>
<evidence type="ECO:0000259" key="1">
    <source>
        <dbReference type="Pfam" id="PF00561"/>
    </source>
</evidence>
<name>A0A7X4GW66_9BURK</name>
<dbReference type="PRINTS" id="PR00111">
    <property type="entry name" value="ABHYDROLASE"/>
</dbReference>
<reference evidence="2 3" key="1">
    <citation type="submission" date="2019-12" db="EMBL/GenBank/DDBJ databases">
        <title>Novel species isolated from a subtropical stream in China.</title>
        <authorList>
            <person name="Lu H."/>
        </authorList>
    </citation>
    <scope>NUCLEOTIDE SEQUENCE [LARGE SCALE GENOMIC DNA]</scope>
    <source>
        <strain evidence="2 3">FT55W</strain>
    </source>
</reference>
<dbReference type="InterPro" id="IPR029058">
    <property type="entry name" value="AB_hydrolase_fold"/>
</dbReference>
<sequence length="254" mass="28688">MSSWILLRGLMREQRHWGGFPSELARVLPDAGIITPDLPGNGQRHAMRSATTVAQMVEFCRLDLRARGMPAPYSLLALSLGGMVAVEWASRYPQEIARCVLINTSMRPYSRFHQRLRWQNYPAILKLMVRGGIENQERLILRLTSRSADAAQRAQLLAQWLDYQREFPVTRTNALRQLWSAARFRAPSARPAMPVLILSSEGDQLVDPRCSSKLARAWQAPHQVHPNAGHDLPLDDGPWVAAQVAKWLADVEAR</sequence>
<organism evidence="2 3">
    <name type="scientific">Duganella rivi</name>
    <dbReference type="NCBI Taxonomy" id="2666083"/>
    <lineage>
        <taxon>Bacteria</taxon>
        <taxon>Pseudomonadati</taxon>
        <taxon>Pseudomonadota</taxon>
        <taxon>Betaproteobacteria</taxon>
        <taxon>Burkholderiales</taxon>
        <taxon>Oxalobacteraceae</taxon>
        <taxon>Telluria group</taxon>
        <taxon>Duganella</taxon>
    </lineage>
</organism>
<dbReference type="PANTHER" id="PTHR43194">
    <property type="entry name" value="HYDROLASE ALPHA/BETA FOLD FAMILY"/>
    <property type="match status" value="1"/>
</dbReference>
<dbReference type="SUPFAM" id="SSF53474">
    <property type="entry name" value="alpha/beta-Hydrolases"/>
    <property type="match status" value="1"/>
</dbReference>
<dbReference type="InterPro" id="IPR050228">
    <property type="entry name" value="Carboxylesterase_BioH"/>
</dbReference>
<feature type="domain" description="AB hydrolase-1" evidence="1">
    <location>
        <begin position="22"/>
        <end position="235"/>
    </location>
</feature>
<comment type="caution">
    <text evidence="2">The sequence shown here is derived from an EMBL/GenBank/DDBJ whole genome shotgun (WGS) entry which is preliminary data.</text>
</comment>
<dbReference type="RefSeq" id="WP_161016347.1">
    <property type="nucleotide sequence ID" value="NZ_WWCK01000007.1"/>
</dbReference>
<keyword evidence="2" id="KW-0378">Hydrolase</keyword>
<evidence type="ECO:0000313" key="3">
    <source>
        <dbReference type="Proteomes" id="UP000450012"/>
    </source>
</evidence>
<dbReference type="EMBL" id="WWCK01000007">
    <property type="protein sequence ID" value="MYM69842.1"/>
    <property type="molecule type" value="Genomic_DNA"/>
</dbReference>
<dbReference type="Pfam" id="PF00561">
    <property type="entry name" value="Abhydrolase_1"/>
    <property type="match status" value="1"/>
</dbReference>
<protein>
    <submittedName>
        <fullName evidence="2">Alpha/beta fold hydrolase</fullName>
    </submittedName>
</protein>
<gene>
    <name evidence="2" type="ORF">GTP45_23780</name>
</gene>
<accession>A0A7X4GW66</accession>
<dbReference type="PANTHER" id="PTHR43194:SF5">
    <property type="entry name" value="PIMELOYL-[ACYL-CARRIER PROTEIN] METHYL ESTER ESTERASE"/>
    <property type="match status" value="1"/>
</dbReference>
<dbReference type="Gene3D" id="3.40.50.1820">
    <property type="entry name" value="alpha/beta hydrolase"/>
    <property type="match status" value="1"/>
</dbReference>
<evidence type="ECO:0000313" key="2">
    <source>
        <dbReference type="EMBL" id="MYM69842.1"/>
    </source>
</evidence>
<dbReference type="GO" id="GO:0016787">
    <property type="term" value="F:hydrolase activity"/>
    <property type="evidence" value="ECO:0007669"/>
    <property type="project" value="UniProtKB-KW"/>
</dbReference>
<dbReference type="AlphaFoldDB" id="A0A7X4GW66"/>
<proteinExistence type="predicted"/>